<proteinExistence type="predicted"/>
<dbReference type="EMBL" id="JBICBT010000655">
    <property type="protein sequence ID" value="KAL3106332.1"/>
    <property type="molecule type" value="Genomic_DNA"/>
</dbReference>
<evidence type="ECO:0008006" key="4">
    <source>
        <dbReference type="Google" id="ProtNLM"/>
    </source>
</evidence>
<dbReference type="Proteomes" id="UP001620626">
    <property type="component" value="Unassembled WGS sequence"/>
</dbReference>
<dbReference type="InterPro" id="IPR002119">
    <property type="entry name" value="Histone_H2A"/>
</dbReference>
<dbReference type="InterPro" id="IPR009072">
    <property type="entry name" value="Histone-fold"/>
</dbReference>
<dbReference type="SMART" id="SM00414">
    <property type="entry name" value="H2A"/>
    <property type="match status" value="1"/>
</dbReference>
<organism evidence="2 3">
    <name type="scientific">Heterodera trifolii</name>
    <dbReference type="NCBI Taxonomy" id="157864"/>
    <lineage>
        <taxon>Eukaryota</taxon>
        <taxon>Metazoa</taxon>
        <taxon>Ecdysozoa</taxon>
        <taxon>Nematoda</taxon>
        <taxon>Chromadorea</taxon>
        <taxon>Rhabditida</taxon>
        <taxon>Tylenchina</taxon>
        <taxon>Tylenchomorpha</taxon>
        <taxon>Tylenchoidea</taxon>
        <taxon>Heteroderidae</taxon>
        <taxon>Heteroderinae</taxon>
        <taxon>Heterodera</taxon>
    </lineage>
</organism>
<name>A0ABD2KUG1_9BILA</name>
<dbReference type="Gene3D" id="1.10.20.10">
    <property type="entry name" value="Histone, subunit A"/>
    <property type="match status" value="1"/>
</dbReference>
<dbReference type="SUPFAM" id="SSF47113">
    <property type="entry name" value="Histone-fold"/>
    <property type="match status" value="1"/>
</dbReference>
<feature type="region of interest" description="Disordered" evidence="1">
    <location>
        <begin position="52"/>
        <end position="78"/>
    </location>
</feature>
<dbReference type="AlphaFoldDB" id="A0ABD2KUG1"/>
<accession>A0ABD2KUG1</accession>
<protein>
    <recommendedName>
        <fullName evidence="4">Histone H2A</fullName>
    </recommendedName>
</protein>
<sequence>MSLVGSNEWSLVFPLPCVYPYGTVGNTRLAQKVVPWSGDCCAAEDNTENSFPKWIGGNGKAGKDSGKAKSRKSSRAVPGLASNFPVGRIHRFLKKRHNKHRDDVSMRATAAVYSAAILEDLTAEVFGVGRQRVQGPQSEAGDTAALALGPSVATEECEARGGEAPFLDSLIKADPCWRRSDPSHLIATCMNKVVGGLVLQ</sequence>
<evidence type="ECO:0000313" key="3">
    <source>
        <dbReference type="Proteomes" id="UP001620626"/>
    </source>
</evidence>
<reference evidence="2 3" key="1">
    <citation type="submission" date="2024-10" db="EMBL/GenBank/DDBJ databases">
        <authorList>
            <person name="Kim D."/>
        </authorList>
    </citation>
    <scope>NUCLEOTIDE SEQUENCE [LARGE SCALE GENOMIC DNA]</scope>
    <source>
        <strain evidence="2">BH-2024</strain>
    </source>
</reference>
<keyword evidence="3" id="KW-1185">Reference proteome</keyword>
<comment type="caution">
    <text evidence="2">The sequence shown here is derived from an EMBL/GenBank/DDBJ whole genome shotgun (WGS) entry which is preliminary data.</text>
</comment>
<evidence type="ECO:0000313" key="2">
    <source>
        <dbReference type="EMBL" id="KAL3106332.1"/>
    </source>
</evidence>
<gene>
    <name evidence="2" type="ORF">niasHT_013900</name>
</gene>
<evidence type="ECO:0000256" key="1">
    <source>
        <dbReference type="SAM" id="MobiDB-lite"/>
    </source>
</evidence>